<evidence type="ECO:0000313" key="1">
    <source>
        <dbReference type="EMBL" id="POM69802.1"/>
    </source>
</evidence>
<dbReference type="AlphaFoldDB" id="A0A2P4XW67"/>
<reference evidence="1 2" key="1">
    <citation type="journal article" date="2017" name="Genome Biol. Evol.">
        <title>Phytophthora megakarya and P. palmivora, closely related causal agents of cacao black pod rot, underwent increases in genome sizes and gene numbers by different mechanisms.</title>
        <authorList>
            <person name="Ali S.S."/>
            <person name="Shao J."/>
            <person name="Lary D.J."/>
            <person name="Kronmiller B."/>
            <person name="Shen D."/>
            <person name="Strem M.D."/>
            <person name="Amoako-Attah I."/>
            <person name="Akrofi A.Y."/>
            <person name="Begoude B.A."/>
            <person name="Ten Hoopen G.M."/>
            <person name="Coulibaly K."/>
            <person name="Kebe B.I."/>
            <person name="Melnick R.L."/>
            <person name="Guiltinan M.J."/>
            <person name="Tyler B.M."/>
            <person name="Meinhardt L.W."/>
            <person name="Bailey B.A."/>
        </authorList>
    </citation>
    <scope>NUCLEOTIDE SEQUENCE [LARGE SCALE GENOMIC DNA]</scope>
    <source>
        <strain evidence="2">sbr112.9</strain>
    </source>
</reference>
<gene>
    <name evidence="1" type="ORF">PHPALM_13882</name>
</gene>
<organism evidence="1 2">
    <name type="scientific">Phytophthora palmivora</name>
    <dbReference type="NCBI Taxonomy" id="4796"/>
    <lineage>
        <taxon>Eukaryota</taxon>
        <taxon>Sar</taxon>
        <taxon>Stramenopiles</taxon>
        <taxon>Oomycota</taxon>
        <taxon>Peronosporomycetes</taxon>
        <taxon>Peronosporales</taxon>
        <taxon>Peronosporaceae</taxon>
        <taxon>Phytophthora</taxon>
    </lineage>
</organism>
<evidence type="ECO:0000313" key="2">
    <source>
        <dbReference type="Proteomes" id="UP000237271"/>
    </source>
</evidence>
<keyword evidence="2" id="KW-1185">Reference proteome</keyword>
<protein>
    <submittedName>
        <fullName evidence="1">Glucose sorbosone dehydrogenase</fullName>
    </submittedName>
</protein>
<comment type="caution">
    <text evidence="1">The sequence shown here is derived from an EMBL/GenBank/DDBJ whole genome shotgun (WGS) entry which is preliminary data.</text>
</comment>
<accession>A0A2P4XW67</accession>
<dbReference type="EMBL" id="NCKW01007820">
    <property type="protein sequence ID" value="POM69802.1"/>
    <property type="molecule type" value="Genomic_DNA"/>
</dbReference>
<sequence length="89" mass="10113">MCRHLWDLEFVLDCDWWMNWMRRGYIRVTRVATVGEKLAQLVGSVIPGIDSLGLHPEEHLGLRYTNPLGDKGFIGLATLASAWRGVAFQ</sequence>
<name>A0A2P4XW67_9STRA</name>
<dbReference type="Proteomes" id="UP000237271">
    <property type="component" value="Unassembled WGS sequence"/>
</dbReference>
<proteinExistence type="predicted"/>